<feature type="region of interest" description="Disordered" evidence="5">
    <location>
        <begin position="215"/>
        <end position="241"/>
    </location>
</feature>
<dbReference type="GO" id="GO:0016746">
    <property type="term" value="F:acyltransferase activity"/>
    <property type="evidence" value="ECO:0007669"/>
    <property type="project" value="InterPro"/>
</dbReference>
<dbReference type="GO" id="GO:0044550">
    <property type="term" value="P:secondary metabolite biosynthetic process"/>
    <property type="evidence" value="ECO:0007669"/>
    <property type="project" value="TreeGrafter"/>
</dbReference>
<keyword evidence="3" id="KW-0436">Ligase</keyword>
<dbReference type="Proteomes" id="UP000001194">
    <property type="component" value="Unassembled WGS sequence"/>
</dbReference>
<dbReference type="GO" id="GO:0005737">
    <property type="term" value="C:cytoplasm"/>
    <property type="evidence" value="ECO:0007669"/>
    <property type="project" value="TreeGrafter"/>
</dbReference>
<dbReference type="STRING" id="486041.B0DUM8"/>
<evidence type="ECO:0000256" key="1">
    <source>
        <dbReference type="ARBA" id="ARBA00022450"/>
    </source>
</evidence>
<evidence type="ECO:0000256" key="5">
    <source>
        <dbReference type="SAM" id="MobiDB-lite"/>
    </source>
</evidence>
<dbReference type="Gene3D" id="1.10.1200.10">
    <property type="entry name" value="ACP-like"/>
    <property type="match status" value="2"/>
</dbReference>
<sequence length="553" mass="60156">MSMFDSVDQLHPYWDSGTWPDIQYSTVVMSRHPQPRSAAEKQPLASIVGAPHCHMKFVVSNHSFNQILPINHIGEVFMADLRSAEASRFAIHPQSGERLYRTGDLSKMLPDGSVLPVGHIDREVKVRGYQIELDDVERTICDLIPEVMAVSVQPDESPPSLSNNFFDIGSNSRSMLVSALASQLKTAFPSAKLRITDLFLHVIILAQAELVSDKRGSVSNSPQSQSLSPALPLAPQPGTSDEDVPGAILTIWKAFLSAQDLNPSSNFFDAGGHSLAVTLLLERIRAKWPWADIEIIDLFPHATVKSQAALVARYLPTKIYHSPKSASEKPLSLAQHSPMTPSSRSSEIAVVGMAGCFPGASNPDELFRIFLEKREALTTFPERDPESLPFKDAIYIPKCVVIPAGDEASSQHVGACQSWAVYQSPFLRVAIGSDAATKKAGCTVPGPRGQADVIMRAWKDSGISPSKVVYAEIEHHSVGEGTREYTSSYVLWAGDDKVAWNHVGEIGLSPAPWPGHADTAWAVVLIRREIHVPGCIFELDVPRGGGQAVCPGQ</sequence>
<evidence type="ECO:0000313" key="8">
    <source>
        <dbReference type="Proteomes" id="UP000001194"/>
    </source>
</evidence>
<dbReference type="PROSITE" id="PS00012">
    <property type="entry name" value="PHOSPHOPANTETHEINE"/>
    <property type="match status" value="1"/>
</dbReference>
<dbReference type="InParanoid" id="B0DUM8"/>
<evidence type="ECO:0000256" key="4">
    <source>
        <dbReference type="ARBA" id="ARBA00023268"/>
    </source>
</evidence>
<dbReference type="EMBL" id="DS547137">
    <property type="protein sequence ID" value="EDR01566.1"/>
    <property type="molecule type" value="Genomic_DNA"/>
</dbReference>
<name>B0DUM8_LACBS</name>
<dbReference type="SUPFAM" id="SSF56801">
    <property type="entry name" value="Acetyl-CoA synthetase-like"/>
    <property type="match status" value="1"/>
</dbReference>
<evidence type="ECO:0000256" key="2">
    <source>
        <dbReference type="ARBA" id="ARBA00022553"/>
    </source>
</evidence>
<gene>
    <name evidence="7" type="ORF">LACBIDRAFT_333039</name>
</gene>
<dbReference type="PANTHER" id="PTHR45527:SF1">
    <property type="entry name" value="FATTY ACID SYNTHASE"/>
    <property type="match status" value="1"/>
</dbReference>
<evidence type="ECO:0000313" key="7">
    <source>
        <dbReference type="EMBL" id="EDR01566.1"/>
    </source>
</evidence>
<proteinExistence type="predicted"/>
<dbReference type="RefSeq" id="XP_001887642.1">
    <property type="nucleotide sequence ID" value="XM_001887607.1"/>
</dbReference>
<accession>B0DUM8</accession>
<organism evidence="8">
    <name type="scientific">Laccaria bicolor (strain S238N-H82 / ATCC MYA-4686)</name>
    <name type="common">Bicoloured deceiver</name>
    <name type="synonym">Laccaria laccata var. bicolor</name>
    <dbReference type="NCBI Taxonomy" id="486041"/>
    <lineage>
        <taxon>Eukaryota</taxon>
        <taxon>Fungi</taxon>
        <taxon>Dikarya</taxon>
        <taxon>Basidiomycota</taxon>
        <taxon>Agaricomycotina</taxon>
        <taxon>Agaricomycetes</taxon>
        <taxon>Agaricomycetidae</taxon>
        <taxon>Agaricales</taxon>
        <taxon>Agaricineae</taxon>
        <taxon>Hydnangiaceae</taxon>
        <taxon>Laccaria</taxon>
    </lineage>
</organism>
<dbReference type="Gene3D" id="3.40.47.10">
    <property type="match status" value="1"/>
</dbReference>
<dbReference type="OrthoDB" id="408177at2759"/>
<keyword evidence="8" id="KW-1185">Reference proteome</keyword>
<protein>
    <submittedName>
        <fullName evidence="7">Predicted protein</fullName>
    </submittedName>
</protein>
<evidence type="ECO:0000256" key="3">
    <source>
        <dbReference type="ARBA" id="ARBA00022598"/>
    </source>
</evidence>
<dbReference type="PROSITE" id="PS50075">
    <property type="entry name" value="CARRIER"/>
    <property type="match status" value="1"/>
</dbReference>
<dbReference type="GO" id="GO:0016874">
    <property type="term" value="F:ligase activity"/>
    <property type="evidence" value="ECO:0007669"/>
    <property type="project" value="UniProtKB-KW"/>
</dbReference>
<dbReference type="InterPro" id="IPR016039">
    <property type="entry name" value="Thiolase-like"/>
</dbReference>
<keyword evidence="4" id="KW-0511">Multifunctional enzyme</keyword>
<dbReference type="GO" id="GO:0031177">
    <property type="term" value="F:phosphopantetheine binding"/>
    <property type="evidence" value="ECO:0007669"/>
    <property type="project" value="TreeGrafter"/>
</dbReference>
<dbReference type="InterPro" id="IPR009081">
    <property type="entry name" value="PP-bd_ACP"/>
</dbReference>
<dbReference type="GeneID" id="6083317"/>
<dbReference type="SUPFAM" id="SSF47336">
    <property type="entry name" value="ACP-like"/>
    <property type="match status" value="1"/>
</dbReference>
<dbReference type="PANTHER" id="PTHR45527">
    <property type="entry name" value="NONRIBOSOMAL PEPTIDE SYNTHETASE"/>
    <property type="match status" value="1"/>
</dbReference>
<feature type="domain" description="Carrier" evidence="6">
    <location>
        <begin position="239"/>
        <end position="315"/>
    </location>
</feature>
<dbReference type="SUPFAM" id="SSF53901">
    <property type="entry name" value="Thiolase-like"/>
    <property type="match status" value="1"/>
</dbReference>
<keyword evidence="1" id="KW-0596">Phosphopantetheine</keyword>
<dbReference type="Gene3D" id="3.40.50.12780">
    <property type="entry name" value="N-terminal domain of ligase-like"/>
    <property type="match status" value="1"/>
</dbReference>
<dbReference type="InterPro" id="IPR036736">
    <property type="entry name" value="ACP-like_sf"/>
</dbReference>
<dbReference type="InterPro" id="IPR014030">
    <property type="entry name" value="Ketoacyl_synth_N"/>
</dbReference>
<keyword evidence="2" id="KW-0597">Phosphoprotein</keyword>
<dbReference type="KEGG" id="lbc:LACBIDRAFT_333039"/>
<dbReference type="HOGENOM" id="CLU_492630_0_0_1"/>
<dbReference type="InterPro" id="IPR042099">
    <property type="entry name" value="ANL_N_sf"/>
</dbReference>
<dbReference type="InterPro" id="IPR006162">
    <property type="entry name" value="Ppantetheine_attach_site"/>
</dbReference>
<feature type="compositionally biased region" description="Low complexity" evidence="5">
    <location>
        <begin position="221"/>
        <end position="237"/>
    </location>
</feature>
<reference evidence="7 8" key="1">
    <citation type="journal article" date="2008" name="Nature">
        <title>The genome of Laccaria bicolor provides insights into mycorrhizal symbiosis.</title>
        <authorList>
            <person name="Martin F."/>
            <person name="Aerts A."/>
            <person name="Ahren D."/>
            <person name="Brun A."/>
            <person name="Danchin E.G.J."/>
            <person name="Duchaussoy F."/>
            <person name="Gibon J."/>
            <person name="Kohler A."/>
            <person name="Lindquist E."/>
            <person name="Pereda V."/>
            <person name="Salamov A."/>
            <person name="Shapiro H.J."/>
            <person name="Wuyts J."/>
            <person name="Blaudez D."/>
            <person name="Buee M."/>
            <person name="Brokstein P."/>
            <person name="Canbaeck B."/>
            <person name="Cohen D."/>
            <person name="Courty P.E."/>
            <person name="Coutinho P.M."/>
            <person name="Delaruelle C."/>
            <person name="Detter J.C."/>
            <person name="Deveau A."/>
            <person name="DiFazio S."/>
            <person name="Duplessis S."/>
            <person name="Fraissinet-Tachet L."/>
            <person name="Lucic E."/>
            <person name="Frey-Klett P."/>
            <person name="Fourrey C."/>
            <person name="Feussner I."/>
            <person name="Gay G."/>
            <person name="Grimwood J."/>
            <person name="Hoegger P.J."/>
            <person name="Jain P."/>
            <person name="Kilaru S."/>
            <person name="Labbe J."/>
            <person name="Lin Y.C."/>
            <person name="Legue V."/>
            <person name="Le Tacon F."/>
            <person name="Marmeisse R."/>
            <person name="Melayah D."/>
            <person name="Montanini B."/>
            <person name="Muratet M."/>
            <person name="Nehls U."/>
            <person name="Niculita-Hirzel H."/>
            <person name="Oudot-Le Secq M.P."/>
            <person name="Peter M."/>
            <person name="Quesneville H."/>
            <person name="Rajashekar B."/>
            <person name="Reich M."/>
            <person name="Rouhier N."/>
            <person name="Schmutz J."/>
            <person name="Yin T."/>
            <person name="Chalot M."/>
            <person name="Henrissat B."/>
            <person name="Kuees U."/>
            <person name="Lucas S."/>
            <person name="Van de Peer Y."/>
            <person name="Podila G.K."/>
            <person name="Polle A."/>
            <person name="Pukkila P.J."/>
            <person name="Richardson P.M."/>
            <person name="Rouze P."/>
            <person name="Sanders I.R."/>
            <person name="Stajich J.E."/>
            <person name="Tunlid A."/>
            <person name="Tuskan G."/>
            <person name="Grigoriev I.V."/>
        </authorList>
    </citation>
    <scope>NUCLEOTIDE SEQUENCE [LARGE SCALE GENOMIC DNA]</scope>
    <source>
        <strain evidence="8">S238N-H82 / ATCC MYA-4686</strain>
    </source>
</reference>
<dbReference type="Pfam" id="PF00550">
    <property type="entry name" value="PP-binding"/>
    <property type="match status" value="1"/>
</dbReference>
<dbReference type="AlphaFoldDB" id="B0DUM8"/>
<dbReference type="Pfam" id="PF00109">
    <property type="entry name" value="ketoacyl-synt"/>
    <property type="match status" value="1"/>
</dbReference>
<evidence type="ECO:0000259" key="6">
    <source>
        <dbReference type="PROSITE" id="PS50075"/>
    </source>
</evidence>
<dbReference type="GO" id="GO:0043041">
    <property type="term" value="P:amino acid activation for nonribosomal peptide biosynthetic process"/>
    <property type="evidence" value="ECO:0007669"/>
    <property type="project" value="TreeGrafter"/>
</dbReference>